<keyword evidence="1" id="KW-1133">Transmembrane helix</keyword>
<dbReference type="Proteomes" id="UP000007590">
    <property type="component" value="Chromosome"/>
</dbReference>
<feature type="transmembrane region" description="Helical" evidence="1">
    <location>
        <begin position="195"/>
        <end position="217"/>
    </location>
</feature>
<accession>H8KX03</accession>
<dbReference type="InterPro" id="IPR025367">
    <property type="entry name" value="DUF4271"/>
</dbReference>
<dbReference type="OrthoDB" id="1494583at2"/>
<keyword evidence="3" id="KW-1185">Reference proteome</keyword>
<protein>
    <recommendedName>
        <fullName evidence="4">DUF4271 domain-containing protein</fullName>
    </recommendedName>
</protein>
<name>H8KX03_SOLCM</name>
<dbReference type="Pfam" id="PF14093">
    <property type="entry name" value="DUF4271"/>
    <property type="match status" value="1"/>
</dbReference>
<organism evidence="2 3">
    <name type="scientific">Solitalea canadensis (strain ATCC 29591 / DSM 3403 / JCM 21819 / LMG 8368 / NBRC 15130 / NCIMB 12057 / USAM 9D)</name>
    <name type="common">Flexibacter canadensis</name>
    <dbReference type="NCBI Taxonomy" id="929556"/>
    <lineage>
        <taxon>Bacteria</taxon>
        <taxon>Pseudomonadati</taxon>
        <taxon>Bacteroidota</taxon>
        <taxon>Sphingobacteriia</taxon>
        <taxon>Sphingobacteriales</taxon>
        <taxon>Sphingobacteriaceae</taxon>
        <taxon>Solitalea</taxon>
    </lineage>
</organism>
<dbReference type="EMBL" id="CP003349">
    <property type="protein sequence ID" value="AFD08332.1"/>
    <property type="molecule type" value="Genomic_DNA"/>
</dbReference>
<evidence type="ECO:0000256" key="1">
    <source>
        <dbReference type="SAM" id="Phobius"/>
    </source>
</evidence>
<gene>
    <name evidence="2" type="ordered locus">Solca_3325</name>
</gene>
<dbReference type="KEGG" id="scn:Solca_3325"/>
<evidence type="ECO:0000313" key="3">
    <source>
        <dbReference type="Proteomes" id="UP000007590"/>
    </source>
</evidence>
<keyword evidence="1" id="KW-0812">Transmembrane</keyword>
<evidence type="ECO:0000313" key="2">
    <source>
        <dbReference type="EMBL" id="AFD08332.1"/>
    </source>
</evidence>
<proteinExistence type="predicted"/>
<feature type="transmembrane region" description="Helical" evidence="1">
    <location>
        <begin position="112"/>
        <end position="131"/>
    </location>
</feature>
<feature type="transmembrane region" description="Helical" evidence="1">
    <location>
        <begin position="294"/>
        <end position="315"/>
    </location>
</feature>
<dbReference type="HOGENOM" id="CLU_073312_0_0_10"/>
<sequence>MLRQIFTFLGVFTVLILFGANTNAQDSVTFRRPVRTVKIPDSVRIKDSITLVKLRSVPLLIDKTKQNKSLDSFTVSYNKAFNELLLLKTKMKKVSNIEYVDQVERKFKDREGVYVTFALFLLFVLISYFFARDISIMVQGFVNNRTLNQLIRDNNLLNSESFIFIATLIGFTFGYLLQVLFGINEVFGMEGVGGYCLLSLLVMLFFLAKTILLRLAGVVFSVKNMVNNYISIIYISFGTFTLLLIPLLILHALGTAAIINNLMLIFMAILILSFAYQYIRGAIFISSNFQFPKFYFIVYLCAFEICPLIILYKVLLN</sequence>
<dbReference type="AlphaFoldDB" id="H8KX03"/>
<feature type="transmembrane region" description="Helical" evidence="1">
    <location>
        <begin position="229"/>
        <end position="250"/>
    </location>
</feature>
<dbReference type="STRING" id="929556.Solca_3325"/>
<dbReference type="RefSeq" id="WP_014681555.1">
    <property type="nucleotide sequence ID" value="NC_017770.1"/>
</dbReference>
<evidence type="ECO:0008006" key="4">
    <source>
        <dbReference type="Google" id="ProtNLM"/>
    </source>
</evidence>
<dbReference type="eggNOG" id="ENOG502ZR0P">
    <property type="taxonomic scope" value="Bacteria"/>
</dbReference>
<feature type="transmembrane region" description="Helical" evidence="1">
    <location>
        <begin position="6"/>
        <end position="24"/>
    </location>
</feature>
<keyword evidence="1" id="KW-0472">Membrane</keyword>
<feature type="transmembrane region" description="Helical" evidence="1">
    <location>
        <begin position="162"/>
        <end position="183"/>
    </location>
</feature>
<reference evidence="2" key="1">
    <citation type="submission" date="2012-02" db="EMBL/GenBank/DDBJ databases">
        <title>The complete genome of Solitalea canadensis DSM 3403.</title>
        <authorList>
            <consortium name="US DOE Joint Genome Institute (JGI-PGF)"/>
            <person name="Lucas S."/>
            <person name="Copeland A."/>
            <person name="Lapidus A."/>
            <person name="Glavina del Rio T."/>
            <person name="Dalin E."/>
            <person name="Tice H."/>
            <person name="Bruce D."/>
            <person name="Goodwin L."/>
            <person name="Pitluck S."/>
            <person name="Peters L."/>
            <person name="Ovchinnikova G."/>
            <person name="Lu M."/>
            <person name="Kyrpides N."/>
            <person name="Mavromatis K."/>
            <person name="Ivanova N."/>
            <person name="Brettin T."/>
            <person name="Detter J.C."/>
            <person name="Han C."/>
            <person name="Larimer F."/>
            <person name="Land M."/>
            <person name="Hauser L."/>
            <person name="Markowitz V."/>
            <person name="Cheng J.-F."/>
            <person name="Hugenholtz P."/>
            <person name="Woyke T."/>
            <person name="Wu D."/>
            <person name="Spring S."/>
            <person name="Schroeder M."/>
            <person name="Kopitz M."/>
            <person name="Brambilla E."/>
            <person name="Klenk H.-P."/>
            <person name="Eisen J.A."/>
        </authorList>
    </citation>
    <scope>NUCLEOTIDE SEQUENCE</scope>
    <source>
        <strain evidence="2">DSM 3403</strain>
    </source>
</reference>
<feature type="transmembrane region" description="Helical" evidence="1">
    <location>
        <begin position="262"/>
        <end position="279"/>
    </location>
</feature>